<accession>A0A4C1ZR51</accession>
<organism evidence="2 3">
    <name type="scientific">Eumeta variegata</name>
    <name type="common">Bagworm moth</name>
    <name type="synonym">Eumeta japonica</name>
    <dbReference type="NCBI Taxonomy" id="151549"/>
    <lineage>
        <taxon>Eukaryota</taxon>
        <taxon>Metazoa</taxon>
        <taxon>Ecdysozoa</taxon>
        <taxon>Arthropoda</taxon>
        <taxon>Hexapoda</taxon>
        <taxon>Insecta</taxon>
        <taxon>Pterygota</taxon>
        <taxon>Neoptera</taxon>
        <taxon>Endopterygota</taxon>
        <taxon>Lepidoptera</taxon>
        <taxon>Glossata</taxon>
        <taxon>Ditrysia</taxon>
        <taxon>Tineoidea</taxon>
        <taxon>Psychidae</taxon>
        <taxon>Oiketicinae</taxon>
        <taxon>Eumeta</taxon>
    </lineage>
</organism>
<dbReference type="AlphaFoldDB" id="A0A4C1ZR51"/>
<name>A0A4C1ZR51_EUMVA</name>
<proteinExistence type="predicted"/>
<comment type="caution">
    <text evidence="2">The sequence shown here is derived from an EMBL/GenBank/DDBJ whole genome shotgun (WGS) entry which is preliminary data.</text>
</comment>
<dbReference type="Proteomes" id="UP000299102">
    <property type="component" value="Unassembled WGS sequence"/>
</dbReference>
<evidence type="ECO:0000256" key="1">
    <source>
        <dbReference type="SAM" id="MobiDB-lite"/>
    </source>
</evidence>
<dbReference type="EMBL" id="BGZK01001973">
    <property type="protein sequence ID" value="GBP89065.1"/>
    <property type="molecule type" value="Genomic_DNA"/>
</dbReference>
<evidence type="ECO:0000313" key="2">
    <source>
        <dbReference type="EMBL" id="GBP89065.1"/>
    </source>
</evidence>
<feature type="region of interest" description="Disordered" evidence="1">
    <location>
        <begin position="65"/>
        <end position="96"/>
    </location>
</feature>
<gene>
    <name evidence="2" type="ORF">EVAR_64701_1</name>
</gene>
<reference evidence="2 3" key="1">
    <citation type="journal article" date="2019" name="Commun. Biol.">
        <title>The bagworm genome reveals a unique fibroin gene that provides high tensile strength.</title>
        <authorList>
            <person name="Kono N."/>
            <person name="Nakamura H."/>
            <person name="Ohtoshi R."/>
            <person name="Tomita M."/>
            <person name="Numata K."/>
            <person name="Arakawa K."/>
        </authorList>
    </citation>
    <scope>NUCLEOTIDE SEQUENCE [LARGE SCALE GENOMIC DNA]</scope>
</reference>
<protein>
    <submittedName>
        <fullName evidence="2">Uncharacterized protein</fullName>
    </submittedName>
</protein>
<evidence type="ECO:0000313" key="3">
    <source>
        <dbReference type="Proteomes" id="UP000299102"/>
    </source>
</evidence>
<sequence>MSQTAFRLVNPFEIYQRFIHAHTHARTYTHTRARAQAHTHTRMRVRAHTHKPIFFLRRCPNAETLSRHESPDCGAKRGFTHATPVQPMPPRGELLN</sequence>
<feature type="compositionally biased region" description="Basic and acidic residues" evidence="1">
    <location>
        <begin position="65"/>
        <end position="75"/>
    </location>
</feature>
<keyword evidence="3" id="KW-1185">Reference proteome</keyword>